<feature type="transmembrane region" description="Helical" evidence="10">
    <location>
        <begin position="186"/>
        <end position="207"/>
    </location>
</feature>
<keyword evidence="7 10" id="KW-1133">Transmembrane helix</keyword>
<protein>
    <submittedName>
        <fullName evidence="11">Branched-chain amino acid ABC transporter permease</fullName>
    </submittedName>
</protein>
<dbReference type="Pfam" id="PF02653">
    <property type="entry name" value="BPD_transp_2"/>
    <property type="match status" value="1"/>
</dbReference>
<evidence type="ECO:0000256" key="8">
    <source>
        <dbReference type="ARBA" id="ARBA00023136"/>
    </source>
</evidence>
<dbReference type="InterPro" id="IPR052157">
    <property type="entry name" value="BCAA_transport_permease"/>
</dbReference>
<feature type="transmembrane region" description="Helical" evidence="10">
    <location>
        <begin position="90"/>
        <end position="113"/>
    </location>
</feature>
<evidence type="ECO:0000256" key="3">
    <source>
        <dbReference type="ARBA" id="ARBA00022475"/>
    </source>
</evidence>
<comment type="caution">
    <text evidence="11">The sequence shown here is derived from an EMBL/GenBank/DDBJ whole genome shotgun (WGS) entry which is preliminary data.</text>
</comment>
<evidence type="ECO:0000256" key="2">
    <source>
        <dbReference type="ARBA" id="ARBA00022448"/>
    </source>
</evidence>
<feature type="transmembrane region" description="Helical" evidence="10">
    <location>
        <begin position="7"/>
        <end position="35"/>
    </location>
</feature>
<keyword evidence="4" id="KW-0997">Cell inner membrane</keyword>
<comment type="similarity">
    <text evidence="9">Belongs to the binding-protein-dependent transport system permease family. LivHM subfamily.</text>
</comment>
<keyword evidence="2" id="KW-0813">Transport</keyword>
<evidence type="ECO:0000256" key="4">
    <source>
        <dbReference type="ARBA" id="ARBA00022519"/>
    </source>
</evidence>
<name>A0ABT0C8J3_THEVL</name>
<evidence type="ECO:0000256" key="6">
    <source>
        <dbReference type="ARBA" id="ARBA00022970"/>
    </source>
</evidence>
<keyword evidence="12" id="KW-1185">Reference proteome</keyword>
<feature type="transmembrane region" description="Helical" evidence="10">
    <location>
        <begin position="259"/>
        <end position="275"/>
    </location>
</feature>
<evidence type="ECO:0000313" key="11">
    <source>
        <dbReference type="EMBL" id="MCJ2542081.1"/>
    </source>
</evidence>
<dbReference type="PANTHER" id="PTHR11795">
    <property type="entry name" value="BRANCHED-CHAIN AMINO ACID TRANSPORT SYSTEM PERMEASE PROTEIN LIVH"/>
    <property type="match status" value="1"/>
</dbReference>
<reference evidence="11" key="1">
    <citation type="submission" date="2021-02" db="EMBL/GenBank/DDBJ databases">
        <title>The CRISPR/cas machinery reduction and long-range gene transfer in the hot spring cyanobacterium Synechococcus.</title>
        <authorList>
            <person name="Dvorak P."/>
            <person name="Jahodarova E."/>
            <person name="Hasler P."/>
            <person name="Poulickova A."/>
        </authorList>
    </citation>
    <scope>NUCLEOTIDE SEQUENCE</scope>
    <source>
        <strain evidence="11">Rupite</strain>
    </source>
</reference>
<sequence length="285" mass="30751">MTSLLQLLIYGLVLGSIYALGAIGVSLTFGILRFANFAHGDLMTLGAYFGLSFVSLGWPIGVSLIPAALATVLCAVVIDQLIYRRLRREAPVILLISSFGTALILRSLVQIIWGPNNQVYRSSLQLPWRFWGLRLKPDWAVILLGTALLVVALHFFLQRTRVGKAMRAMADNFDLAKVTGIDTESIILWTWAIGAILACAAGMFLGMDTRLHPTMGWRLLLPIFAATILGGIGRPYGAIAGGLVIGVAEELSTLVISPAYKTAVAFAILVLMLIIRPTGLFGGRA</sequence>
<keyword evidence="3" id="KW-1003">Cell membrane</keyword>
<dbReference type="Proteomes" id="UP000830835">
    <property type="component" value="Unassembled WGS sequence"/>
</dbReference>
<organism evidence="11 12">
    <name type="scientific">Thermostichus vulcanus str. 'Rupite'</name>
    <dbReference type="NCBI Taxonomy" id="2813851"/>
    <lineage>
        <taxon>Bacteria</taxon>
        <taxon>Bacillati</taxon>
        <taxon>Cyanobacteriota</taxon>
        <taxon>Cyanophyceae</taxon>
        <taxon>Thermostichales</taxon>
        <taxon>Thermostichaceae</taxon>
        <taxon>Thermostichus</taxon>
    </lineage>
</organism>
<evidence type="ECO:0000256" key="9">
    <source>
        <dbReference type="ARBA" id="ARBA00037998"/>
    </source>
</evidence>
<proteinExistence type="inferred from homology"/>
<comment type="subcellular location">
    <subcellularLocation>
        <location evidence="1">Cell membrane</location>
        <topology evidence="1">Multi-pass membrane protein</topology>
    </subcellularLocation>
</comment>
<evidence type="ECO:0000256" key="10">
    <source>
        <dbReference type="SAM" id="Phobius"/>
    </source>
</evidence>
<dbReference type="CDD" id="cd06582">
    <property type="entry name" value="TM_PBP1_LivH_like"/>
    <property type="match status" value="1"/>
</dbReference>
<dbReference type="EMBL" id="JAFIRA010000006">
    <property type="protein sequence ID" value="MCJ2542081.1"/>
    <property type="molecule type" value="Genomic_DNA"/>
</dbReference>
<keyword evidence="5 10" id="KW-0812">Transmembrane</keyword>
<feature type="transmembrane region" description="Helical" evidence="10">
    <location>
        <begin position="139"/>
        <end position="157"/>
    </location>
</feature>
<evidence type="ECO:0000313" key="12">
    <source>
        <dbReference type="Proteomes" id="UP000830835"/>
    </source>
</evidence>
<dbReference type="PANTHER" id="PTHR11795:SF371">
    <property type="entry name" value="HIGH-AFFINITY BRANCHED-CHAIN AMINO ACID TRANSPORT SYSTEM PERMEASE PROTEIN LIVH"/>
    <property type="match status" value="1"/>
</dbReference>
<keyword evidence="6" id="KW-0029">Amino-acid transport</keyword>
<dbReference type="RefSeq" id="WP_425244355.1">
    <property type="nucleotide sequence ID" value="NZ_JAFIRA010000006.1"/>
</dbReference>
<keyword evidence="8 10" id="KW-0472">Membrane</keyword>
<evidence type="ECO:0000256" key="7">
    <source>
        <dbReference type="ARBA" id="ARBA00022989"/>
    </source>
</evidence>
<feature type="transmembrane region" description="Helical" evidence="10">
    <location>
        <begin position="219"/>
        <end position="247"/>
    </location>
</feature>
<dbReference type="InterPro" id="IPR001851">
    <property type="entry name" value="ABC_transp_permease"/>
</dbReference>
<feature type="transmembrane region" description="Helical" evidence="10">
    <location>
        <begin position="55"/>
        <end position="78"/>
    </location>
</feature>
<gene>
    <name evidence="11" type="ORF">JX360_04030</name>
</gene>
<evidence type="ECO:0000256" key="1">
    <source>
        <dbReference type="ARBA" id="ARBA00004651"/>
    </source>
</evidence>
<evidence type="ECO:0000256" key="5">
    <source>
        <dbReference type="ARBA" id="ARBA00022692"/>
    </source>
</evidence>
<accession>A0ABT0C8J3</accession>